<dbReference type="EMBL" id="CP108021">
    <property type="protein sequence ID" value="WUM19346.1"/>
    <property type="molecule type" value="Genomic_DNA"/>
</dbReference>
<keyword evidence="2" id="KW-1185">Reference proteome</keyword>
<proteinExistence type="predicted"/>
<accession>A0AAU4JZW5</accession>
<dbReference type="Proteomes" id="UP001432128">
    <property type="component" value="Chromosome"/>
</dbReference>
<reference evidence="1 2" key="1">
    <citation type="submission" date="2022-10" db="EMBL/GenBank/DDBJ databases">
        <title>The complete genomes of actinobacterial strains from the NBC collection.</title>
        <authorList>
            <person name="Joergensen T.S."/>
            <person name="Alvarez Arevalo M."/>
            <person name="Sterndorff E.B."/>
            <person name="Faurdal D."/>
            <person name="Vuksanovic O."/>
            <person name="Mourched A.-S."/>
            <person name="Charusanti P."/>
            <person name="Shaw S."/>
            <person name="Blin K."/>
            <person name="Weber T."/>
        </authorList>
    </citation>
    <scope>NUCLEOTIDE SEQUENCE [LARGE SCALE GENOMIC DNA]</scope>
    <source>
        <strain evidence="1 2">NBC_00319</strain>
    </source>
</reference>
<evidence type="ECO:0000313" key="2">
    <source>
        <dbReference type="Proteomes" id="UP001432128"/>
    </source>
</evidence>
<sequence length="49" mass="5065">MTDDLAAFAALPLAERVARIRATDPPPPPPPAVVAGLAALTTTLFTPRL</sequence>
<dbReference type="AlphaFoldDB" id="A0AAU4JZW5"/>
<name>A0AAU4JZW5_9NOCA</name>
<dbReference type="RefSeq" id="WP_328856855.1">
    <property type="nucleotide sequence ID" value="NZ_CP108021.1"/>
</dbReference>
<dbReference type="KEGG" id="whr:OG579_16805"/>
<gene>
    <name evidence="1" type="ORF">OG579_16805</name>
</gene>
<organism evidence="1 2">
    <name type="scientific">Williamsia herbipolensis</name>
    <dbReference type="NCBI Taxonomy" id="1603258"/>
    <lineage>
        <taxon>Bacteria</taxon>
        <taxon>Bacillati</taxon>
        <taxon>Actinomycetota</taxon>
        <taxon>Actinomycetes</taxon>
        <taxon>Mycobacteriales</taxon>
        <taxon>Nocardiaceae</taxon>
        <taxon>Williamsia</taxon>
    </lineage>
</organism>
<evidence type="ECO:0000313" key="1">
    <source>
        <dbReference type="EMBL" id="WUM19346.1"/>
    </source>
</evidence>
<protein>
    <submittedName>
        <fullName evidence="1">Uncharacterized protein</fullName>
    </submittedName>
</protein>